<evidence type="ECO:0000256" key="1">
    <source>
        <dbReference type="ARBA" id="ARBA00004123"/>
    </source>
</evidence>
<keyword evidence="4" id="KW-1185">Reference proteome</keyword>
<comment type="subcellular location">
    <subcellularLocation>
        <location evidence="1">Nucleus</location>
    </subcellularLocation>
</comment>
<dbReference type="OMA" id="LMMAEVY"/>
<dbReference type="Pfam" id="PF11951">
    <property type="entry name" value="Fungal_trans_2"/>
    <property type="match status" value="1"/>
</dbReference>
<organism evidence="3 4">
    <name type="scientific">Scytalidium lignicola</name>
    <name type="common">Hyphomycete</name>
    <dbReference type="NCBI Taxonomy" id="5539"/>
    <lineage>
        <taxon>Eukaryota</taxon>
        <taxon>Fungi</taxon>
        <taxon>Dikarya</taxon>
        <taxon>Ascomycota</taxon>
        <taxon>Pezizomycotina</taxon>
        <taxon>Leotiomycetes</taxon>
        <taxon>Leotiomycetes incertae sedis</taxon>
        <taxon>Scytalidium</taxon>
    </lineage>
</organism>
<dbReference type="EMBL" id="NCSJ02000047">
    <property type="protein sequence ID" value="RFU32814.1"/>
    <property type="molecule type" value="Genomic_DNA"/>
</dbReference>
<evidence type="ECO:0000256" key="2">
    <source>
        <dbReference type="ARBA" id="ARBA00023242"/>
    </source>
</evidence>
<dbReference type="AlphaFoldDB" id="A0A3E2HHB5"/>
<evidence type="ECO:0000313" key="4">
    <source>
        <dbReference type="Proteomes" id="UP000258309"/>
    </source>
</evidence>
<dbReference type="OrthoDB" id="3477330at2759"/>
<dbReference type="InterPro" id="IPR021858">
    <property type="entry name" value="Fun_TF"/>
</dbReference>
<name>A0A3E2HHB5_SCYLI</name>
<evidence type="ECO:0008006" key="5">
    <source>
        <dbReference type="Google" id="ProtNLM"/>
    </source>
</evidence>
<evidence type="ECO:0000313" key="3">
    <source>
        <dbReference type="EMBL" id="RFU32814.1"/>
    </source>
</evidence>
<keyword evidence="2" id="KW-0539">Nucleus</keyword>
<comment type="caution">
    <text evidence="3">The sequence shown here is derived from an EMBL/GenBank/DDBJ whole genome shotgun (WGS) entry which is preliminary data.</text>
</comment>
<protein>
    <recommendedName>
        <fullName evidence="5">Zn(2)-C6 fungal-type domain-containing protein</fullName>
    </recommendedName>
</protein>
<sequence>MSEITRDVGIAGHCDESIPECTPCRKRGFPCSGYTPVLVWVTPNDKGYESGRRRALHSPLTWRGHKIYDSDTVDGLISQCNIFELHGRSHELLAGPFTVFASATSPTPSPQISLSNMDKIFEDLQDPPQAKDSAAFLFHHYLSYVARNMMPFEDPRNPWRSFYPFMARCGYLGGQKSLLYAILAQAAGNLAHLGWKVEYMSTLTIKYYALAIESMRKGLQEGQKDFSLIYNGKFKAWKLHFNGGWDFINSYLNQTPWHSSEAAWLTSQSLCLLKIRFDTMQQRAYKTADSKIPDFNLERSLISSVASRTDFGFTTGASSGLLNCIMEITRLASDCSQMSSEDHRGAINQLYQRVKECSHPQEYSDKHIVKLHHRIFQLGAIIYFHRAIFNSPPRTIVPYIDELLRKVKDYQQLGVGYVTLWPVFVAAVEVYKQEHKVLVREWLHECDKMGAASRKDIRELIEAVWERRASIYERVSVEEEQGEIVLDWREVMKERQLDILLV</sequence>
<dbReference type="Proteomes" id="UP000258309">
    <property type="component" value="Unassembled WGS sequence"/>
</dbReference>
<dbReference type="PANTHER" id="PTHR37534">
    <property type="entry name" value="TRANSCRIPTIONAL ACTIVATOR PROTEIN UGA3"/>
    <property type="match status" value="1"/>
</dbReference>
<reference evidence="3 4" key="1">
    <citation type="submission" date="2018-05" db="EMBL/GenBank/DDBJ databases">
        <title>Draft genome sequence of Scytalidium lignicola DSM 105466, a ubiquitous saprotrophic fungus.</title>
        <authorList>
            <person name="Buettner E."/>
            <person name="Gebauer A.M."/>
            <person name="Hofrichter M."/>
            <person name="Liers C."/>
            <person name="Kellner H."/>
        </authorList>
    </citation>
    <scope>NUCLEOTIDE SEQUENCE [LARGE SCALE GENOMIC DNA]</scope>
    <source>
        <strain evidence="3 4">DSM 105466</strain>
    </source>
</reference>
<dbReference type="GO" id="GO:0005634">
    <property type="term" value="C:nucleus"/>
    <property type="evidence" value="ECO:0007669"/>
    <property type="project" value="UniProtKB-SubCell"/>
</dbReference>
<gene>
    <name evidence="3" type="ORF">B7463_g3490</name>
</gene>
<feature type="non-terminal residue" evidence="3">
    <location>
        <position position="502"/>
    </location>
</feature>
<proteinExistence type="predicted"/>
<feature type="non-terminal residue" evidence="3">
    <location>
        <position position="1"/>
    </location>
</feature>
<dbReference type="STRING" id="5539.A0A3E2HHB5"/>
<dbReference type="PANTHER" id="PTHR37534:SF46">
    <property type="entry name" value="ZN(II)2CYS6 TRANSCRIPTION FACTOR (EUROFUNG)"/>
    <property type="match status" value="1"/>
</dbReference>
<accession>A0A3E2HHB5</accession>